<accession>A0ABT9YS16</accession>
<evidence type="ECO:0000256" key="2">
    <source>
        <dbReference type="ARBA" id="ARBA00022803"/>
    </source>
</evidence>
<dbReference type="PROSITE" id="PS50293">
    <property type="entry name" value="TPR_REGION"/>
    <property type="match status" value="1"/>
</dbReference>
<keyword evidence="1" id="KW-0677">Repeat</keyword>
<reference evidence="4 5" key="1">
    <citation type="submission" date="2023-07" db="EMBL/GenBank/DDBJ databases">
        <title>Genomic Encyclopedia of Type Strains, Phase IV (KMG-IV): sequencing the most valuable type-strain genomes for metagenomic binning, comparative biology and taxonomic classification.</title>
        <authorList>
            <person name="Goeker M."/>
        </authorList>
    </citation>
    <scope>NUCLEOTIDE SEQUENCE [LARGE SCALE GENOMIC DNA]</scope>
    <source>
        <strain evidence="4 5">DSM 105143</strain>
    </source>
</reference>
<dbReference type="Proteomes" id="UP001223079">
    <property type="component" value="Unassembled WGS sequence"/>
</dbReference>
<feature type="repeat" description="TPR" evidence="3">
    <location>
        <begin position="168"/>
        <end position="201"/>
    </location>
</feature>
<gene>
    <name evidence="4" type="ORF">J2S23_001066</name>
</gene>
<keyword evidence="5" id="KW-1185">Reference proteome</keyword>
<organism evidence="4 5">
    <name type="scientific">Streptococcus moroccensis</name>
    <dbReference type="NCBI Taxonomy" id="1451356"/>
    <lineage>
        <taxon>Bacteria</taxon>
        <taxon>Bacillati</taxon>
        <taxon>Bacillota</taxon>
        <taxon>Bacilli</taxon>
        <taxon>Lactobacillales</taxon>
        <taxon>Streptococcaceae</taxon>
        <taxon>Streptococcus</taxon>
    </lineage>
</organism>
<evidence type="ECO:0000256" key="3">
    <source>
        <dbReference type="PROSITE-ProRule" id="PRU00339"/>
    </source>
</evidence>
<dbReference type="InterPro" id="IPR019734">
    <property type="entry name" value="TPR_rpt"/>
</dbReference>
<comment type="caution">
    <text evidence="4">The sequence shown here is derived from an EMBL/GenBank/DDBJ whole genome shotgun (WGS) entry which is preliminary data.</text>
</comment>
<dbReference type="InterPro" id="IPR011990">
    <property type="entry name" value="TPR-like_helical_dom_sf"/>
</dbReference>
<dbReference type="Pfam" id="PF13181">
    <property type="entry name" value="TPR_8"/>
    <property type="match status" value="1"/>
</dbReference>
<dbReference type="PANTHER" id="PTHR45586">
    <property type="entry name" value="TPR REPEAT-CONTAINING PROTEIN PA4667"/>
    <property type="match status" value="1"/>
</dbReference>
<evidence type="ECO:0000313" key="4">
    <source>
        <dbReference type="EMBL" id="MDQ0222514.1"/>
    </source>
</evidence>
<dbReference type="PANTHER" id="PTHR45586:SF15">
    <property type="entry name" value="TPR REPEAT-CONTAINING PROTEIN YPIA"/>
    <property type="match status" value="1"/>
</dbReference>
<name>A0ABT9YS16_9STRE</name>
<protein>
    <submittedName>
        <fullName evidence="4">Tetratricopeptide (TPR) repeat protein</fullName>
    </submittedName>
</protein>
<sequence>MESQSKLVVEALEAQDLEKVEYHLRQALVEDDEETLLDLGAYFESIGFLPQAEVIYQQLLLNYPELAINLARIAIEDGAVEQAFSYLDQIEPSSPYYLEALVTKADFYQLEGLADVAKEKLLEASQLTDDDLIRFGLAEIELELEDYQSAINYYASVDNRSIFEQTGVSTYQRIGYAYANLGKFEAAIEFLEKAVELEYHDDTLYELATLLVETEQYQRANLYFKQLATLNPEFEGYQYPYAQSLHAEHQTKEALTVLQDYLSKNETAVSVLLLASQYAYELKDPDLSEQYLLKAKVWADDVEEIDLRLSTLYLEQERYEDLLDLAEDSIDHVLTRWHLAKTYRALDKPETESAYRQLVTDLQDNPEFLKEFIFVLREIGEFKEANQQLNYYLQLVPDDLEMAALADD</sequence>
<keyword evidence="2 3" id="KW-0802">TPR repeat</keyword>
<dbReference type="SMART" id="SM00028">
    <property type="entry name" value="TPR"/>
    <property type="match status" value="3"/>
</dbReference>
<dbReference type="EMBL" id="JAUSTM010000008">
    <property type="protein sequence ID" value="MDQ0222514.1"/>
    <property type="molecule type" value="Genomic_DNA"/>
</dbReference>
<dbReference type="RefSeq" id="WP_307121703.1">
    <property type="nucleotide sequence ID" value="NZ_JAUSTM010000008.1"/>
</dbReference>
<proteinExistence type="predicted"/>
<evidence type="ECO:0000256" key="1">
    <source>
        <dbReference type="ARBA" id="ARBA00022737"/>
    </source>
</evidence>
<dbReference type="SUPFAM" id="SSF48452">
    <property type="entry name" value="TPR-like"/>
    <property type="match status" value="1"/>
</dbReference>
<dbReference type="InterPro" id="IPR051012">
    <property type="entry name" value="CellSynth/LPSAsmb/PSIAsmb"/>
</dbReference>
<dbReference type="Gene3D" id="1.25.40.10">
    <property type="entry name" value="Tetratricopeptide repeat domain"/>
    <property type="match status" value="2"/>
</dbReference>
<dbReference type="PROSITE" id="PS50005">
    <property type="entry name" value="TPR"/>
    <property type="match status" value="1"/>
</dbReference>
<evidence type="ECO:0000313" key="5">
    <source>
        <dbReference type="Proteomes" id="UP001223079"/>
    </source>
</evidence>